<proteinExistence type="predicted"/>
<reference evidence="1 2" key="1">
    <citation type="submission" date="2019-03" db="EMBL/GenBank/DDBJ databases">
        <title>Freshwater and sediment microbial communities from various areas in North America, analyzing microbe dynamics in response to fracking.</title>
        <authorList>
            <person name="Lamendella R."/>
        </authorList>
    </citation>
    <scope>NUCLEOTIDE SEQUENCE [LARGE SCALE GENOMIC DNA]</scope>
    <source>
        <strain evidence="1 2">6_TX</strain>
    </source>
</reference>
<evidence type="ECO:0000313" key="2">
    <source>
        <dbReference type="Proteomes" id="UP000294489"/>
    </source>
</evidence>
<dbReference type="RefSeq" id="WP_134020838.1">
    <property type="nucleotide sequence ID" value="NZ_SOEC01000026.1"/>
</dbReference>
<sequence length="117" mass="12662">MNKRYEDLSDDELRALADDIDAKLDPINGDDEAAAGLIEQESLLRREICRREALETRKAGGYSVTLVADGQEIEYELRATNEADAKAETESGIVAMSKVSGLNVTIKHINGPLGGGE</sequence>
<accession>A0A4R8FBI2</accession>
<dbReference type="OrthoDB" id="6177084at2"/>
<name>A0A4R8FBI2_9GAMM</name>
<dbReference type="AlphaFoldDB" id="A0A4R8FBI2"/>
<protein>
    <submittedName>
        <fullName evidence="1">Uncharacterized protein</fullName>
    </submittedName>
</protein>
<organism evidence="1 2">
    <name type="scientific">Modicisalibacter xianhensis</name>
    <dbReference type="NCBI Taxonomy" id="442341"/>
    <lineage>
        <taxon>Bacteria</taxon>
        <taxon>Pseudomonadati</taxon>
        <taxon>Pseudomonadota</taxon>
        <taxon>Gammaproteobacteria</taxon>
        <taxon>Oceanospirillales</taxon>
        <taxon>Halomonadaceae</taxon>
        <taxon>Modicisalibacter</taxon>
    </lineage>
</organism>
<gene>
    <name evidence="1" type="ORF">DFO67_12629</name>
</gene>
<dbReference type="EMBL" id="SOEC01000026">
    <property type="protein sequence ID" value="TDX22959.1"/>
    <property type="molecule type" value="Genomic_DNA"/>
</dbReference>
<comment type="caution">
    <text evidence="1">The sequence shown here is derived from an EMBL/GenBank/DDBJ whole genome shotgun (WGS) entry which is preliminary data.</text>
</comment>
<evidence type="ECO:0000313" key="1">
    <source>
        <dbReference type="EMBL" id="TDX22959.1"/>
    </source>
</evidence>
<dbReference type="Proteomes" id="UP000294489">
    <property type="component" value="Unassembled WGS sequence"/>
</dbReference>